<accession>A0A481SYC8</accession>
<keyword evidence="5" id="KW-0256">Endoplasmic reticulum</keyword>
<keyword evidence="8 10" id="KW-0811">Translocation</keyword>
<dbReference type="InterPro" id="IPR002208">
    <property type="entry name" value="SecY/SEC61-alpha"/>
</dbReference>
<evidence type="ECO:0000256" key="8">
    <source>
        <dbReference type="ARBA" id="ARBA00023010"/>
    </source>
</evidence>
<dbReference type="InterPro" id="IPR023201">
    <property type="entry name" value="SecY_dom_sf"/>
</dbReference>
<evidence type="ECO:0000256" key="12">
    <source>
        <dbReference type="SAM" id="Phobius"/>
    </source>
</evidence>
<dbReference type="PROSITE" id="PS00756">
    <property type="entry name" value="SECY_2"/>
    <property type="match status" value="1"/>
</dbReference>
<feature type="transmembrane region" description="Helical" evidence="12">
    <location>
        <begin position="118"/>
        <end position="137"/>
    </location>
</feature>
<feature type="transmembrane region" description="Helical" evidence="12">
    <location>
        <begin position="356"/>
        <end position="374"/>
    </location>
</feature>
<comment type="subcellular location">
    <subcellularLocation>
        <location evidence="1">Endoplasmic reticulum membrane</location>
        <topology evidence="1">Multi-pass membrane protein</topology>
    </subcellularLocation>
    <subcellularLocation>
        <location evidence="10">Membrane</location>
        <topology evidence="10">Multi-pass membrane protein</topology>
    </subcellularLocation>
</comment>
<evidence type="ECO:0000256" key="11">
    <source>
        <dbReference type="RuleBase" id="RU004349"/>
    </source>
</evidence>
<evidence type="ECO:0000256" key="3">
    <source>
        <dbReference type="ARBA" id="ARBA00022448"/>
    </source>
</evidence>
<dbReference type="GO" id="GO:0015031">
    <property type="term" value="P:protein transport"/>
    <property type="evidence" value="ECO:0007669"/>
    <property type="project" value="UniProtKB-KW"/>
</dbReference>
<evidence type="ECO:0000256" key="4">
    <source>
        <dbReference type="ARBA" id="ARBA00022692"/>
    </source>
</evidence>
<reference evidence="14" key="1">
    <citation type="journal article" date="2019" name="Sci. Rep.">
        <title>No signal of deleterious mutation accumulation in conserved gene sequences of extant asexual hexapods.</title>
        <authorList>
            <person name="Brandt A."/>
            <person name="Bast J."/>
            <person name="Scheu S."/>
            <person name="Meusemann K."/>
            <person name="Donath A."/>
            <person name="Schuette K."/>
            <person name="Machida R."/>
            <person name="Kraaijeveld K."/>
        </authorList>
    </citation>
    <scope>NUCLEOTIDE SEQUENCE</scope>
    <source>
        <strain evidence="14">OG1925</strain>
    </source>
</reference>
<evidence type="ECO:0000256" key="1">
    <source>
        <dbReference type="ARBA" id="ARBA00004477"/>
    </source>
</evidence>
<dbReference type="AlphaFoldDB" id="A0A481SYC8"/>
<dbReference type="NCBIfam" id="TIGR00967">
    <property type="entry name" value="3a0501s007"/>
    <property type="match status" value="1"/>
</dbReference>
<dbReference type="InterPro" id="IPR030659">
    <property type="entry name" value="SecY_CS"/>
</dbReference>
<proteinExistence type="evidence at transcript level"/>
<feature type="transmembrane region" description="Helical" evidence="12">
    <location>
        <begin position="242"/>
        <end position="263"/>
    </location>
</feature>
<feature type="transmembrane region" description="Helical" evidence="12">
    <location>
        <begin position="32"/>
        <end position="54"/>
    </location>
</feature>
<keyword evidence="7 12" id="KW-1133">Transmembrane helix</keyword>
<sequence length="474" mass="52148">MGVKFLEIIKPFCGILPEIAKPQRKIQFREKVLWTAITLFIFLVCCQIPLFGIMSSDSADPFYWIRVILASNRGTLMELGISPIVTSGLIMQLLAGVKIIEVGDTPHDRALFNGAQKLFGMVITVGQAIVYVMSGMYGDPAEIGTGVCLLIIIQLFVAGLIVLLLDELLQKGYGLGSGISLFIATNICETIIWNAFSPTTVNTGRGTQFEGAVIALFHLLTTRRDKVGALKEAFYRKNLPNLMNLLSTFLVFAVVIYFQGFRVDLPIKSARYRGQQSSYPIKLFYTSNMPIILQSALVSNLYVISQMLAMRFHGNIIVNLLGVWSDVGGGGHSYPVGGLCYYLSRPESLDHMRQDPIHALLYIFFMLGSCAFFSKSWVEISGSSAKDVAKQLRDSQMVMQGHREKSLIHELNRYIPTAAAFGGLCIGALSVLADFSGAIGSGTGILLAVTIIYQYFEIFVKEQSEMGGMGTLLF</sequence>
<comment type="similarity">
    <text evidence="2 11">Belongs to the SecY/SEC61-alpha family.</text>
</comment>
<evidence type="ECO:0000256" key="7">
    <source>
        <dbReference type="ARBA" id="ARBA00022989"/>
    </source>
</evidence>
<evidence type="ECO:0000259" key="13">
    <source>
        <dbReference type="Pfam" id="PF10559"/>
    </source>
</evidence>
<feature type="transmembrane region" description="Helical" evidence="12">
    <location>
        <begin position="438"/>
        <end position="456"/>
    </location>
</feature>
<keyword evidence="6 10" id="KW-0653">Protein transport</keyword>
<evidence type="ECO:0000256" key="10">
    <source>
        <dbReference type="RuleBase" id="RU003484"/>
    </source>
</evidence>
<dbReference type="NCBIfam" id="NF006341">
    <property type="entry name" value="PRK08568.1-5"/>
    <property type="match status" value="1"/>
</dbReference>
<evidence type="ECO:0000256" key="9">
    <source>
        <dbReference type="ARBA" id="ARBA00023136"/>
    </source>
</evidence>
<dbReference type="GO" id="GO:0005789">
    <property type="term" value="C:endoplasmic reticulum membrane"/>
    <property type="evidence" value="ECO:0007669"/>
    <property type="project" value="UniProtKB-SubCell"/>
</dbReference>
<feature type="transmembrane region" description="Helical" evidence="12">
    <location>
        <begin position="205"/>
        <end position="221"/>
    </location>
</feature>
<dbReference type="InterPro" id="IPR019561">
    <property type="entry name" value="Translocon_Sec61/SecY_plug_dom"/>
</dbReference>
<dbReference type="Pfam" id="PF10559">
    <property type="entry name" value="Plug_translocon"/>
    <property type="match status" value="1"/>
</dbReference>
<feature type="transmembrane region" description="Helical" evidence="12">
    <location>
        <begin position="74"/>
        <end position="97"/>
    </location>
</feature>
<feature type="transmembrane region" description="Helical" evidence="12">
    <location>
        <begin position="172"/>
        <end position="193"/>
    </location>
</feature>
<evidence type="ECO:0000313" key="14">
    <source>
        <dbReference type="EMBL" id="QBH73753.1"/>
    </source>
</evidence>
<keyword evidence="9 12" id="KW-0472">Membrane</keyword>
<protein>
    <submittedName>
        <fullName evidence="14">Preprotein translocase secy subunit</fullName>
    </submittedName>
</protein>
<evidence type="ECO:0000256" key="5">
    <source>
        <dbReference type="ARBA" id="ARBA00022824"/>
    </source>
</evidence>
<feature type="transmembrane region" description="Helical" evidence="12">
    <location>
        <begin position="143"/>
        <end position="165"/>
    </location>
</feature>
<dbReference type="PIRSF" id="PIRSF004557">
    <property type="entry name" value="SecY"/>
    <property type="match status" value="1"/>
</dbReference>
<feature type="domain" description="Translocon Sec61/SecY plug" evidence="13">
    <location>
        <begin position="40"/>
        <end position="74"/>
    </location>
</feature>
<dbReference type="Gene3D" id="1.10.3370.10">
    <property type="entry name" value="SecY subunit domain"/>
    <property type="match status" value="1"/>
</dbReference>
<dbReference type="EMBL" id="MH799594">
    <property type="protein sequence ID" value="QBH73753.1"/>
    <property type="molecule type" value="mRNA"/>
</dbReference>
<keyword evidence="3 10" id="KW-0813">Transport</keyword>
<feature type="transmembrane region" description="Helical" evidence="12">
    <location>
        <begin position="283"/>
        <end position="304"/>
    </location>
</feature>
<name>A0A481SYC8_ENCFO</name>
<keyword evidence="4 10" id="KW-0812">Transmembrane</keyword>
<feature type="transmembrane region" description="Helical" evidence="12">
    <location>
        <begin position="414"/>
        <end position="432"/>
    </location>
</feature>
<organism evidence="14">
    <name type="scientific">Encarsia formosa</name>
    <name type="common">Whitefly parasite</name>
    <dbReference type="NCBI Taxonomy" id="32400"/>
    <lineage>
        <taxon>Eukaryota</taxon>
        <taxon>Metazoa</taxon>
        <taxon>Ecdysozoa</taxon>
        <taxon>Arthropoda</taxon>
        <taxon>Hexapoda</taxon>
        <taxon>Insecta</taxon>
        <taxon>Pterygota</taxon>
        <taxon>Neoptera</taxon>
        <taxon>Endopterygota</taxon>
        <taxon>Hymenoptera</taxon>
        <taxon>Apocrita</taxon>
        <taxon>Proctotrupomorpha</taxon>
        <taxon>Chalcidoidea</taxon>
        <taxon>Aphelinidae</taxon>
        <taxon>Coccophaginae</taxon>
        <taxon>Encarsia</taxon>
    </lineage>
</organism>
<feature type="transmembrane region" description="Helical" evidence="12">
    <location>
        <begin position="316"/>
        <end position="336"/>
    </location>
</feature>
<evidence type="ECO:0000256" key="2">
    <source>
        <dbReference type="ARBA" id="ARBA00005751"/>
    </source>
</evidence>
<dbReference type="PROSITE" id="PS00755">
    <property type="entry name" value="SECY_1"/>
    <property type="match status" value="1"/>
</dbReference>
<dbReference type="Pfam" id="PF00344">
    <property type="entry name" value="SecY"/>
    <property type="match status" value="1"/>
</dbReference>
<dbReference type="SUPFAM" id="SSF103491">
    <property type="entry name" value="Preprotein translocase SecY subunit"/>
    <property type="match status" value="1"/>
</dbReference>
<dbReference type="FunFam" id="1.10.3370.10:FF:000002">
    <property type="entry name" value="Transport Sec61 subunit alpha isoform 2"/>
    <property type="match status" value="1"/>
</dbReference>
<dbReference type="PANTHER" id="PTHR10906">
    <property type="entry name" value="SECY/SEC61-ALPHA FAMILY MEMBER"/>
    <property type="match status" value="1"/>
</dbReference>
<evidence type="ECO:0000256" key="6">
    <source>
        <dbReference type="ARBA" id="ARBA00022927"/>
    </source>
</evidence>